<name>A0AAV7LAP5_PLEWA</name>
<proteinExistence type="predicted"/>
<feature type="non-terminal residue" evidence="1">
    <location>
        <position position="1"/>
    </location>
</feature>
<evidence type="ECO:0000313" key="2">
    <source>
        <dbReference type="Proteomes" id="UP001066276"/>
    </source>
</evidence>
<comment type="caution">
    <text evidence="1">The sequence shown here is derived from an EMBL/GenBank/DDBJ whole genome shotgun (WGS) entry which is preliminary data.</text>
</comment>
<organism evidence="1 2">
    <name type="scientific">Pleurodeles waltl</name>
    <name type="common">Iberian ribbed newt</name>
    <dbReference type="NCBI Taxonomy" id="8319"/>
    <lineage>
        <taxon>Eukaryota</taxon>
        <taxon>Metazoa</taxon>
        <taxon>Chordata</taxon>
        <taxon>Craniata</taxon>
        <taxon>Vertebrata</taxon>
        <taxon>Euteleostomi</taxon>
        <taxon>Amphibia</taxon>
        <taxon>Batrachia</taxon>
        <taxon>Caudata</taxon>
        <taxon>Salamandroidea</taxon>
        <taxon>Salamandridae</taxon>
        <taxon>Pleurodelinae</taxon>
        <taxon>Pleurodeles</taxon>
    </lineage>
</organism>
<feature type="non-terminal residue" evidence="1">
    <location>
        <position position="158"/>
    </location>
</feature>
<dbReference type="Proteomes" id="UP001066276">
    <property type="component" value="Chromosome 11"/>
</dbReference>
<dbReference type="EMBL" id="JANPWB010000015">
    <property type="protein sequence ID" value="KAJ1088602.1"/>
    <property type="molecule type" value="Genomic_DNA"/>
</dbReference>
<accession>A0AAV7LAP5</accession>
<protein>
    <submittedName>
        <fullName evidence="1">Uncharacterized protein</fullName>
    </submittedName>
</protein>
<reference evidence="1" key="1">
    <citation type="journal article" date="2022" name="bioRxiv">
        <title>Sequencing and chromosome-scale assembly of the giantPleurodeles waltlgenome.</title>
        <authorList>
            <person name="Brown T."/>
            <person name="Elewa A."/>
            <person name="Iarovenko S."/>
            <person name="Subramanian E."/>
            <person name="Araus A.J."/>
            <person name="Petzold A."/>
            <person name="Susuki M."/>
            <person name="Suzuki K.-i.T."/>
            <person name="Hayashi T."/>
            <person name="Toyoda A."/>
            <person name="Oliveira C."/>
            <person name="Osipova E."/>
            <person name="Leigh N.D."/>
            <person name="Simon A."/>
            <person name="Yun M.H."/>
        </authorList>
    </citation>
    <scope>NUCLEOTIDE SEQUENCE</scope>
    <source>
        <strain evidence="1">20211129_DDA</strain>
        <tissue evidence="1">Liver</tissue>
    </source>
</reference>
<evidence type="ECO:0000313" key="1">
    <source>
        <dbReference type="EMBL" id="KAJ1088602.1"/>
    </source>
</evidence>
<dbReference type="AlphaFoldDB" id="A0AAV7LAP5"/>
<sequence>FWTSIPQKSYTNPSPSPEVAQYVQSNLRKSFDKEVRSRLKAEFPRRDLEGKVSDTPEIDHTMVTFMRKFAKDPKKGLDRSWRNRQDKLLDLSGPLTKILEMASVAKESGSLVDIDVLIGWAQRSICLLGNSNRAISAERRKFLKFVSSGKFGFNILSE</sequence>
<keyword evidence="2" id="KW-1185">Reference proteome</keyword>
<gene>
    <name evidence="1" type="ORF">NDU88_001758</name>
</gene>